<gene>
    <name evidence="1" type="ORF">BOTNAR_0195g00150</name>
</gene>
<accession>A0A4Z1IF74</accession>
<dbReference type="Proteomes" id="UP000297452">
    <property type="component" value="Unassembled WGS sequence"/>
</dbReference>
<name>A0A4Z1IF74_9HELO</name>
<comment type="caution">
    <text evidence="1">The sequence shown here is derived from an EMBL/GenBank/DDBJ whole genome shotgun (WGS) entry which is preliminary data.</text>
</comment>
<organism evidence="1 2">
    <name type="scientific">Botryotinia narcissicola</name>
    <dbReference type="NCBI Taxonomy" id="278944"/>
    <lineage>
        <taxon>Eukaryota</taxon>
        <taxon>Fungi</taxon>
        <taxon>Dikarya</taxon>
        <taxon>Ascomycota</taxon>
        <taxon>Pezizomycotina</taxon>
        <taxon>Leotiomycetes</taxon>
        <taxon>Helotiales</taxon>
        <taxon>Sclerotiniaceae</taxon>
        <taxon>Botryotinia</taxon>
    </lineage>
</organism>
<reference evidence="1 2" key="1">
    <citation type="submission" date="2017-12" db="EMBL/GenBank/DDBJ databases">
        <title>Comparative genomics of Botrytis spp.</title>
        <authorList>
            <person name="Valero-Jimenez C.A."/>
            <person name="Tapia P."/>
            <person name="Veloso J."/>
            <person name="Silva-Moreno E."/>
            <person name="Staats M."/>
            <person name="Valdes J.H."/>
            <person name="Van Kan J.A.L."/>
        </authorList>
    </citation>
    <scope>NUCLEOTIDE SEQUENCE [LARGE SCALE GENOMIC DNA]</scope>
    <source>
        <strain evidence="1 2">MUCL2120</strain>
    </source>
</reference>
<evidence type="ECO:0000313" key="1">
    <source>
        <dbReference type="EMBL" id="TGO57730.1"/>
    </source>
</evidence>
<protein>
    <submittedName>
        <fullName evidence="1">Uncharacterized protein</fullName>
    </submittedName>
</protein>
<sequence length="85" mass="9381">MSGSSEPSRGADYLLALTMFEVWYFPLHNTRTRYSDCHQSGTFSIVNDRFYCHGDDLSDGTQDSDALSTSTGRLIVLAVLLSPVS</sequence>
<dbReference type="EMBL" id="PQXJ01000195">
    <property type="protein sequence ID" value="TGO57730.1"/>
    <property type="molecule type" value="Genomic_DNA"/>
</dbReference>
<keyword evidence="2" id="KW-1185">Reference proteome</keyword>
<evidence type="ECO:0000313" key="2">
    <source>
        <dbReference type="Proteomes" id="UP000297452"/>
    </source>
</evidence>
<proteinExistence type="predicted"/>
<dbReference type="AlphaFoldDB" id="A0A4Z1IF74"/>